<evidence type="ECO:0000313" key="4">
    <source>
        <dbReference type="Proteomes" id="UP001383192"/>
    </source>
</evidence>
<accession>A0AAW0BUJ4</accession>
<feature type="compositionally biased region" description="Gly residues" evidence="1">
    <location>
        <begin position="93"/>
        <end position="105"/>
    </location>
</feature>
<reference evidence="3 4" key="1">
    <citation type="submission" date="2024-01" db="EMBL/GenBank/DDBJ databases">
        <title>A draft genome for a cacao thread blight-causing isolate of Paramarasmius palmivorus.</title>
        <authorList>
            <person name="Baruah I.K."/>
            <person name="Bukari Y."/>
            <person name="Amoako-Attah I."/>
            <person name="Meinhardt L.W."/>
            <person name="Bailey B.A."/>
            <person name="Cohen S.P."/>
        </authorList>
    </citation>
    <scope>NUCLEOTIDE SEQUENCE [LARGE SCALE GENOMIC DNA]</scope>
    <source>
        <strain evidence="3 4">GH-12</strain>
    </source>
</reference>
<feature type="region of interest" description="Disordered" evidence="1">
    <location>
        <begin position="93"/>
        <end position="189"/>
    </location>
</feature>
<protein>
    <submittedName>
        <fullName evidence="3">Uncharacterized protein</fullName>
    </submittedName>
</protein>
<sequence length="189" mass="19358">MANSDTETSLVDIEGADADTSIESNDTIPETKGPFHPWLHRERDSARTTDPLFSDGTELLGRVGRGIRGQHVAVGGRGRGNVPGGITAVIRGTGLGGNRGTGRGHGVTIPARGAPPIRSHRGSMPGRAQAHHPHGGSRGAGRGQGVTIASRGAPTIRSHRGKNLGRGVSVNSRGTGTGNRGRGRGRGGN</sequence>
<proteinExistence type="predicted"/>
<dbReference type="EMBL" id="JAYKXP010000079">
    <property type="protein sequence ID" value="KAK7030229.1"/>
    <property type="molecule type" value="Genomic_DNA"/>
</dbReference>
<gene>
    <name evidence="3" type="ORF">VNI00_014246</name>
    <name evidence="2" type="ORF">VNI00_016905</name>
</gene>
<evidence type="ECO:0000313" key="2">
    <source>
        <dbReference type="EMBL" id="KAK7022859.1"/>
    </source>
</evidence>
<dbReference type="EMBL" id="JAYKXP010000145">
    <property type="protein sequence ID" value="KAK7022859.1"/>
    <property type="molecule type" value="Genomic_DNA"/>
</dbReference>
<evidence type="ECO:0000256" key="1">
    <source>
        <dbReference type="SAM" id="MobiDB-lite"/>
    </source>
</evidence>
<organism evidence="3 4">
    <name type="scientific">Paramarasmius palmivorus</name>
    <dbReference type="NCBI Taxonomy" id="297713"/>
    <lineage>
        <taxon>Eukaryota</taxon>
        <taxon>Fungi</taxon>
        <taxon>Dikarya</taxon>
        <taxon>Basidiomycota</taxon>
        <taxon>Agaricomycotina</taxon>
        <taxon>Agaricomycetes</taxon>
        <taxon>Agaricomycetidae</taxon>
        <taxon>Agaricales</taxon>
        <taxon>Marasmiineae</taxon>
        <taxon>Marasmiaceae</taxon>
        <taxon>Paramarasmius</taxon>
    </lineage>
</organism>
<evidence type="ECO:0000313" key="3">
    <source>
        <dbReference type="EMBL" id="KAK7030229.1"/>
    </source>
</evidence>
<dbReference type="Proteomes" id="UP001383192">
    <property type="component" value="Unassembled WGS sequence"/>
</dbReference>
<feature type="region of interest" description="Disordered" evidence="1">
    <location>
        <begin position="1"/>
        <end position="53"/>
    </location>
</feature>
<comment type="caution">
    <text evidence="3">The sequence shown here is derived from an EMBL/GenBank/DDBJ whole genome shotgun (WGS) entry which is preliminary data.</text>
</comment>
<dbReference type="AlphaFoldDB" id="A0AAW0BUJ4"/>
<keyword evidence="4" id="KW-1185">Reference proteome</keyword>
<name>A0AAW0BUJ4_9AGAR</name>